<feature type="region of interest" description="Disordered" evidence="1">
    <location>
        <begin position="1"/>
        <end position="26"/>
    </location>
</feature>
<proteinExistence type="predicted"/>
<dbReference type="EMBL" id="CM001273">
    <property type="protein sequence ID" value="EHH30514.1"/>
    <property type="molecule type" value="Genomic_DNA"/>
</dbReference>
<organism evidence="2">
    <name type="scientific">Macaca mulatta</name>
    <name type="common">Rhesus macaque</name>
    <dbReference type="NCBI Taxonomy" id="9544"/>
    <lineage>
        <taxon>Eukaryota</taxon>
        <taxon>Metazoa</taxon>
        <taxon>Chordata</taxon>
        <taxon>Craniata</taxon>
        <taxon>Vertebrata</taxon>
        <taxon>Euteleostomi</taxon>
        <taxon>Mammalia</taxon>
        <taxon>Eutheria</taxon>
        <taxon>Euarchontoglires</taxon>
        <taxon>Primates</taxon>
        <taxon>Haplorrhini</taxon>
        <taxon>Catarrhini</taxon>
        <taxon>Cercopithecidae</taxon>
        <taxon>Cercopithecinae</taxon>
        <taxon>Macaca</taxon>
    </lineage>
</organism>
<gene>
    <name evidence="2" type="ORF">EGK_20234</name>
</gene>
<evidence type="ECO:0000313" key="2">
    <source>
        <dbReference type="EMBL" id="EHH30514.1"/>
    </source>
</evidence>
<sequence length="89" mass="10379">MGELAASAIHGHSPCYPNRKGTPGDLNRRKMLVHFYRRRHSHPRATQQWIFKNKTQEGSHLQTKGRVLSRHWICWHPDLGLPASRTMRS</sequence>
<reference evidence="2" key="1">
    <citation type="journal article" date="2011" name="Nat. Biotechnol.">
        <title>Genome sequencing and comparison of two nonhuman primate animal models, the cynomolgus and Chinese rhesus macaques.</title>
        <authorList>
            <person name="Yan G."/>
            <person name="Zhang G."/>
            <person name="Fang X."/>
            <person name="Zhang Y."/>
            <person name="Li C."/>
            <person name="Ling F."/>
            <person name="Cooper D.N."/>
            <person name="Li Q."/>
            <person name="Li Y."/>
            <person name="van Gool A.J."/>
            <person name="Du H."/>
            <person name="Chen J."/>
            <person name="Chen R."/>
            <person name="Zhang P."/>
            <person name="Huang Z."/>
            <person name="Thompson J.R."/>
            <person name="Meng Y."/>
            <person name="Bai Y."/>
            <person name="Wang J."/>
            <person name="Zhuo M."/>
            <person name="Wang T."/>
            <person name="Huang Y."/>
            <person name="Wei L."/>
            <person name="Li J."/>
            <person name="Wang Z."/>
            <person name="Hu H."/>
            <person name="Yang P."/>
            <person name="Le L."/>
            <person name="Stenson P.D."/>
            <person name="Li B."/>
            <person name="Liu X."/>
            <person name="Ball E.V."/>
            <person name="An N."/>
            <person name="Huang Q."/>
            <person name="Zhang Y."/>
            <person name="Fan W."/>
            <person name="Zhang X."/>
            <person name="Li Y."/>
            <person name="Wang W."/>
            <person name="Katze M.G."/>
            <person name="Su B."/>
            <person name="Nielsen R."/>
            <person name="Yang H."/>
            <person name="Wang J."/>
            <person name="Wang X."/>
            <person name="Wang J."/>
        </authorList>
    </citation>
    <scope>NUCLEOTIDE SEQUENCE [LARGE SCALE GENOMIC DNA]</scope>
    <source>
        <strain evidence="2">CR-5</strain>
    </source>
</reference>
<dbReference type="Proteomes" id="UP000013456">
    <property type="component" value="Chromosome X"/>
</dbReference>
<accession>G7NS16</accession>
<name>G7NS16_MACMU</name>
<evidence type="ECO:0000256" key="1">
    <source>
        <dbReference type="SAM" id="MobiDB-lite"/>
    </source>
</evidence>
<protein>
    <submittedName>
        <fullName evidence="2">Uncharacterized protein</fullName>
    </submittedName>
</protein>
<dbReference type="AlphaFoldDB" id="G7NS16"/>